<organism evidence="1 2">
    <name type="scientific">Xylaria curta</name>
    <dbReference type="NCBI Taxonomy" id="42375"/>
    <lineage>
        <taxon>Eukaryota</taxon>
        <taxon>Fungi</taxon>
        <taxon>Dikarya</taxon>
        <taxon>Ascomycota</taxon>
        <taxon>Pezizomycotina</taxon>
        <taxon>Sordariomycetes</taxon>
        <taxon>Xylariomycetidae</taxon>
        <taxon>Xylariales</taxon>
        <taxon>Xylariaceae</taxon>
        <taxon>Xylaria</taxon>
    </lineage>
</organism>
<sequence>MAKRKADELEDFTSKHEDGLLQYSKQDVEEGSARLKQVLVKWKDDVKAGEMSKEEMIARMRELVMADEKLLANPFFAAVKAL</sequence>
<evidence type="ECO:0000313" key="1">
    <source>
        <dbReference type="EMBL" id="KAJ2974613.1"/>
    </source>
</evidence>
<dbReference type="Proteomes" id="UP001143856">
    <property type="component" value="Unassembled WGS sequence"/>
</dbReference>
<accession>A0ACC1N834</accession>
<protein>
    <submittedName>
        <fullName evidence="1">Uncharacterized protein</fullName>
    </submittedName>
</protein>
<comment type="caution">
    <text evidence="1">The sequence shown here is derived from an EMBL/GenBank/DDBJ whole genome shotgun (WGS) entry which is preliminary data.</text>
</comment>
<name>A0ACC1N834_9PEZI</name>
<reference evidence="1" key="1">
    <citation type="submission" date="2022-10" db="EMBL/GenBank/DDBJ databases">
        <title>Genome Sequence of Xylaria curta.</title>
        <authorList>
            <person name="Buettner E."/>
        </authorList>
    </citation>
    <scope>NUCLEOTIDE SEQUENCE</scope>
    <source>
        <strain evidence="1">Babe10</strain>
    </source>
</reference>
<dbReference type="EMBL" id="JAPDGR010002693">
    <property type="protein sequence ID" value="KAJ2974613.1"/>
    <property type="molecule type" value="Genomic_DNA"/>
</dbReference>
<gene>
    <name evidence="1" type="ORF">NUW58_g8604</name>
</gene>
<keyword evidence="2" id="KW-1185">Reference proteome</keyword>
<evidence type="ECO:0000313" key="2">
    <source>
        <dbReference type="Proteomes" id="UP001143856"/>
    </source>
</evidence>
<proteinExistence type="predicted"/>